<dbReference type="PROSITE" id="PS50893">
    <property type="entry name" value="ABC_TRANSPORTER_2"/>
    <property type="match status" value="1"/>
</dbReference>
<reference evidence="12 13" key="1">
    <citation type="submission" date="2014-03" db="EMBL/GenBank/DDBJ databases">
        <title>Genomics of Bifidobacteria.</title>
        <authorList>
            <person name="Ventura M."/>
            <person name="Milani C."/>
            <person name="Lugli G.A."/>
        </authorList>
    </citation>
    <scope>NUCLEOTIDE SEQUENCE [LARGE SCALE GENOMIC DNA]</scope>
    <source>
        <strain evidence="12 13">LMG 11597</strain>
    </source>
</reference>
<dbReference type="Proteomes" id="UP000029055">
    <property type="component" value="Unassembled WGS sequence"/>
</dbReference>
<feature type="region of interest" description="Disordered" evidence="10">
    <location>
        <begin position="1"/>
        <end position="23"/>
    </location>
</feature>
<dbReference type="STRING" id="77635.BISU_2120"/>
<dbReference type="InterPro" id="IPR003593">
    <property type="entry name" value="AAA+_ATPase"/>
</dbReference>
<dbReference type="FunFam" id="3.40.50.300:FF:000134">
    <property type="entry name" value="Iron-enterobactin ABC transporter ATP-binding protein"/>
    <property type="match status" value="1"/>
</dbReference>
<keyword evidence="12" id="KW-0378">Hydrolase</keyword>
<evidence type="ECO:0000256" key="10">
    <source>
        <dbReference type="SAM" id="MobiDB-lite"/>
    </source>
</evidence>
<dbReference type="CDD" id="cd03214">
    <property type="entry name" value="ABC_Iron-Siderophores_B12_Hemin"/>
    <property type="match status" value="1"/>
</dbReference>
<keyword evidence="9" id="KW-0472">Membrane</keyword>
<evidence type="ECO:0000256" key="2">
    <source>
        <dbReference type="ARBA" id="ARBA00022448"/>
    </source>
</evidence>
<dbReference type="Pfam" id="PF00005">
    <property type="entry name" value="ABC_tran"/>
    <property type="match status" value="1"/>
</dbReference>
<comment type="caution">
    <text evidence="12">The sequence shown here is derived from an EMBL/GenBank/DDBJ whole genome shotgun (WGS) entry which is preliminary data.</text>
</comment>
<proteinExistence type="predicted"/>
<dbReference type="eggNOG" id="COG1120">
    <property type="taxonomic scope" value="Bacteria"/>
</dbReference>
<dbReference type="RefSeq" id="WP_024463852.1">
    <property type="nucleotide sequence ID" value="NZ_CP062939.1"/>
</dbReference>
<dbReference type="AlphaFoldDB" id="A0A087DTR9"/>
<dbReference type="PROSITE" id="PS00211">
    <property type="entry name" value="ABC_TRANSPORTER_1"/>
    <property type="match status" value="1"/>
</dbReference>
<evidence type="ECO:0000256" key="7">
    <source>
        <dbReference type="ARBA" id="ARBA00023004"/>
    </source>
</evidence>
<dbReference type="EC" id="3.6.3.34" evidence="12"/>
<dbReference type="GO" id="GO:0006826">
    <property type="term" value="P:iron ion transport"/>
    <property type="evidence" value="ECO:0007669"/>
    <property type="project" value="UniProtKB-KW"/>
</dbReference>
<dbReference type="EMBL" id="JGZR01000016">
    <property type="protein sequence ID" value="KFI98919.1"/>
    <property type="molecule type" value="Genomic_DNA"/>
</dbReference>
<organism evidence="12 13">
    <name type="scientific">Bifidobacterium subtile</name>
    <dbReference type="NCBI Taxonomy" id="77635"/>
    <lineage>
        <taxon>Bacteria</taxon>
        <taxon>Bacillati</taxon>
        <taxon>Actinomycetota</taxon>
        <taxon>Actinomycetes</taxon>
        <taxon>Bifidobacteriales</taxon>
        <taxon>Bifidobacteriaceae</taxon>
        <taxon>Bifidobacterium</taxon>
    </lineage>
</organism>
<evidence type="ECO:0000256" key="3">
    <source>
        <dbReference type="ARBA" id="ARBA00022475"/>
    </source>
</evidence>
<evidence type="ECO:0000256" key="1">
    <source>
        <dbReference type="ARBA" id="ARBA00004202"/>
    </source>
</evidence>
<keyword evidence="6" id="KW-0067">ATP-binding</keyword>
<keyword evidence="5" id="KW-0547">Nucleotide-binding</keyword>
<feature type="domain" description="ABC transporter" evidence="11">
    <location>
        <begin position="26"/>
        <end position="262"/>
    </location>
</feature>
<name>A0A087DTR9_9BIFI</name>
<keyword evidence="4" id="KW-0410">Iron transport</keyword>
<keyword evidence="8" id="KW-0406">Ion transport</keyword>
<dbReference type="GO" id="GO:0016887">
    <property type="term" value="F:ATP hydrolysis activity"/>
    <property type="evidence" value="ECO:0007669"/>
    <property type="project" value="InterPro"/>
</dbReference>
<dbReference type="GO" id="GO:0005524">
    <property type="term" value="F:ATP binding"/>
    <property type="evidence" value="ECO:0007669"/>
    <property type="project" value="UniProtKB-KW"/>
</dbReference>
<dbReference type="InterPro" id="IPR027417">
    <property type="entry name" value="P-loop_NTPase"/>
</dbReference>
<keyword evidence="3" id="KW-1003">Cell membrane</keyword>
<dbReference type="SUPFAM" id="SSF52540">
    <property type="entry name" value="P-loop containing nucleoside triphosphate hydrolases"/>
    <property type="match status" value="1"/>
</dbReference>
<dbReference type="OrthoDB" id="4318785at2"/>
<dbReference type="InterPro" id="IPR051535">
    <property type="entry name" value="Siderophore_ABC-ATPase"/>
</dbReference>
<accession>A0A087DTR9</accession>
<dbReference type="Gene3D" id="3.40.50.300">
    <property type="entry name" value="P-loop containing nucleotide triphosphate hydrolases"/>
    <property type="match status" value="1"/>
</dbReference>
<evidence type="ECO:0000256" key="6">
    <source>
        <dbReference type="ARBA" id="ARBA00022840"/>
    </source>
</evidence>
<evidence type="ECO:0000313" key="13">
    <source>
        <dbReference type="Proteomes" id="UP000029055"/>
    </source>
</evidence>
<dbReference type="InterPro" id="IPR017871">
    <property type="entry name" value="ABC_transporter-like_CS"/>
</dbReference>
<dbReference type="SMART" id="SM00382">
    <property type="entry name" value="AAA"/>
    <property type="match status" value="1"/>
</dbReference>
<evidence type="ECO:0000256" key="8">
    <source>
        <dbReference type="ARBA" id="ARBA00023065"/>
    </source>
</evidence>
<keyword evidence="7" id="KW-0408">Iron</keyword>
<evidence type="ECO:0000256" key="5">
    <source>
        <dbReference type="ARBA" id="ARBA00022741"/>
    </source>
</evidence>
<dbReference type="PANTHER" id="PTHR42771:SF2">
    <property type="entry name" value="IRON(3+)-HYDROXAMATE IMPORT ATP-BINDING PROTEIN FHUC"/>
    <property type="match status" value="1"/>
</dbReference>
<dbReference type="PANTHER" id="PTHR42771">
    <property type="entry name" value="IRON(3+)-HYDROXAMATE IMPORT ATP-BINDING PROTEIN FHUC"/>
    <property type="match status" value="1"/>
</dbReference>
<comment type="subcellular location">
    <subcellularLocation>
        <location evidence="1">Cell membrane</location>
        <topology evidence="1">Peripheral membrane protein</topology>
    </subcellularLocation>
</comment>
<sequence length="335" mass="35481">MSIISANGHHAGGGNGYEHSHPGHTFSAQRLELAYEGHTVVHDFDLDIPAHQVGAIIGPNGCGKSTLLKALARLLKPKSGSVLLDGKPISALPTKQVATIVGLLPQTPTAPEGITVADLIARGRYPYHGLAAGWTHEDERAMAHALAVTGLASKADRAIDELSGGQRQRAWIALTLAQETDILLLDEPTTYLDVAYQLEVLDLLGDLNQQEGVTVVMVLHDLNMAARYADWILAMKDGRKAAFGTPQEVITRTLVRDVFAVDADVSIDPATGAPFMSPDSSHSLRERRRCQLGNGVAGVGVAGVGVATESAAADIAASRTYPAQSQLSQIEGREQ</sequence>
<gene>
    <name evidence="12" type="ORF">BISU_2120</name>
</gene>
<evidence type="ECO:0000256" key="9">
    <source>
        <dbReference type="ARBA" id="ARBA00023136"/>
    </source>
</evidence>
<keyword evidence="2" id="KW-0813">Transport</keyword>
<evidence type="ECO:0000313" key="12">
    <source>
        <dbReference type="EMBL" id="KFI98919.1"/>
    </source>
</evidence>
<dbReference type="InterPro" id="IPR003439">
    <property type="entry name" value="ABC_transporter-like_ATP-bd"/>
</dbReference>
<dbReference type="GO" id="GO:0005886">
    <property type="term" value="C:plasma membrane"/>
    <property type="evidence" value="ECO:0007669"/>
    <property type="project" value="UniProtKB-SubCell"/>
</dbReference>
<keyword evidence="13" id="KW-1185">Reference proteome</keyword>
<protein>
    <submittedName>
        <fullName evidence="12">ABC transporter, ATP binding protein, probably Coelichelin uptake porter (Iron Chelate Uptake)</fullName>
        <ecNumber evidence="12">3.6.3.34</ecNumber>
    </submittedName>
</protein>
<evidence type="ECO:0000256" key="4">
    <source>
        <dbReference type="ARBA" id="ARBA00022496"/>
    </source>
</evidence>
<evidence type="ECO:0000259" key="11">
    <source>
        <dbReference type="PROSITE" id="PS50893"/>
    </source>
</evidence>